<evidence type="ECO:0000256" key="1">
    <source>
        <dbReference type="SAM" id="MobiDB-lite"/>
    </source>
</evidence>
<protein>
    <submittedName>
        <fullName evidence="3">Uncharacterized protein</fullName>
    </submittedName>
</protein>
<feature type="compositionally biased region" description="Low complexity" evidence="1">
    <location>
        <begin position="277"/>
        <end position="301"/>
    </location>
</feature>
<accession>A0A0N0NNQ9</accession>
<feature type="signal peptide" evidence="2">
    <location>
        <begin position="1"/>
        <end position="24"/>
    </location>
</feature>
<feature type="compositionally biased region" description="Gly residues" evidence="1">
    <location>
        <begin position="93"/>
        <end position="103"/>
    </location>
</feature>
<evidence type="ECO:0000256" key="2">
    <source>
        <dbReference type="SAM" id="SignalP"/>
    </source>
</evidence>
<dbReference type="VEuPathDB" id="FungiDB:AB675_9045"/>
<dbReference type="RefSeq" id="XP_018001632.1">
    <property type="nucleotide sequence ID" value="XM_018149547.1"/>
</dbReference>
<name>A0A0N0NNQ9_9EURO</name>
<dbReference type="OrthoDB" id="160645at2759"/>
<keyword evidence="4" id="KW-1185">Reference proteome</keyword>
<organism evidence="3 4">
    <name type="scientific">Cyphellophora attinorum</name>
    <dbReference type="NCBI Taxonomy" id="1664694"/>
    <lineage>
        <taxon>Eukaryota</taxon>
        <taxon>Fungi</taxon>
        <taxon>Dikarya</taxon>
        <taxon>Ascomycota</taxon>
        <taxon>Pezizomycotina</taxon>
        <taxon>Eurotiomycetes</taxon>
        <taxon>Chaetothyriomycetidae</taxon>
        <taxon>Chaetothyriales</taxon>
        <taxon>Cyphellophoraceae</taxon>
        <taxon>Cyphellophora</taxon>
    </lineage>
</organism>
<dbReference type="AlphaFoldDB" id="A0A0N0NNQ9"/>
<proteinExistence type="predicted"/>
<sequence>MHFKFLSTLLFATLVAVLAADAEADSWPSAPVSTIVLEAASTPRGNELLASETIPKPRPKACRAKGQAQQPLPGPSEGATGSGHSSGGDEGHSGPGPGGGWQYGPGSSASDAPMATLLPKLHWTQDQSDLDHVRPSNSRDQYYMPDGAGPGDAHQFGWVKADYVDNAVMLDHSNLFTWNHDAASENLAITFKNPSAFQIAHTMWHSGMIFTFYDGSCGPALNCYIIAQDFAFDESSQKCSVTTKSANFDEVCENFEFQWGNYKPGHGPKYQLTTTSLPPSSTTYTASTTSSSNSTPSATPTDFAQDFGFNPDDVNCTAPKDNVYNLPTACLGQYFDDDLDETYGLIGLEASPFATFATQFPGLFTEIPASLDDDEAAADSAALGLTRRMTDHQRRLFAAAWDFFGLPSKDYNVPVINKQISLNVPQQKNTVPSPWGPQVLIASYSQQYQGGAASGKINLFCVDCGASGTADIAGSIVVNVPKGITSVKAELGVNLAVGIKIGLEAEATYTQTINQKLFEVGLPGLDIGIARVGPILRVGADVILDLKAQGTVLGGGTFSITDAKASIDAISLSGTSSGWNPSFNPVFEAQGSIAASAELGLPIELALGVSVGVSSLSFSAGVSVVERPAIVAKAQASATANLNGAGFVSVDGCTGISAGLTFKNNLYALANAGSFVNRRFDLNEVPEISLVSTCIGLPPAPPAEKRADDLQWVSRRQTNNNSTGPIIDTTAQTLANATLNTTTFVVPDSNDLSYNRTDGYYVSTLVDSQGSVQVYSCSDGNSYVFKTDEDTLASDCITDFIIYPDPTDPNLGDYLLVTDGAEDVFVYYPDEMSAVGVSRIRTLDRDSIPRGSEEIVWVLAATAPGSQVTVPVYYPVDRLGNTFYPVACKYTAESGIYDRMFLVRDPVGGVNILTQQNIKYSITGGDVQSCDLLPLIDGASYGRAEENGGLFVYDTD</sequence>
<comment type="caution">
    <text evidence="3">The sequence shown here is derived from an EMBL/GenBank/DDBJ whole genome shotgun (WGS) entry which is preliminary data.</text>
</comment>
<dbReference type="Proteomes" id="UP000038010">
    <property type="component" value="Unassembled WGS sequence"/>
</dbReference>
<gene>
    <name evidence="3" type="ORF">AB675_9045</name>
</gene>
<dbReference type="STRING" id="1664694.A0A0N0NNQ9"/>
<keyword evidence="2" id="KW-0732">Signal</keyword>
<evidence type="ECO:0000313" key="4">
    <source>
        <dbReference type="Proteomes" id="UP000038010"/>
    </source>
</evidence>
<feature type="region of interest" description="Disordered" evidence="1">
    <location>
        <begin position="277"/>
        <end position="303"/>
    </location>
</feature>
<dbReference type="GeneID" id="28741427"/>
<dbReference type="EMBL" id="LFJN01000009">
    <property type="protein sequence ID" value="KPI41669.1"/>
    <property type="molecule type" value="Genomic_DNA"/>
</dbReference>
<feature type="chain" id="PRO_5005856974" evidence="2">
    <location>
        <begin position="25"/>
        <end position="956"/>
    </location>
</feature>
<reference evidence="3 4" key="1">
    <citation type="submission" date="2015-06" db="EMBL/GenBank/DDBJ databases">
        <title>Draft genome of the ant-associated black yeast Phialophora attae CBS 131958.</title>
        <authorList>
            <person name="Moreno L.F."/>
            <person name="Stielow B.J."/>
            <person name="de Hoog S."/>
            <person name="Vicente V.A."/>
            <person name="Weiss V.A."/>
            <person name="de Vries M."/>
            <person name="Cruz L.M."/>
            <person name="Souza E.M."/>
        </authorList>
    </citation>
    <scope>NUCLEOTIDE SEQUENCE [LARGE SCALE GENOMIC DNA]</scope>
    <source>
        <strain evidence="3 4">CBS 131958</strain>
    </source>
</reference>
<feature type="region of interest" description="Disordered" evidence="1">
    <location>
        <begin position="52"/>
        <end position="109"/>
    </location>
</feature>
<evidence type="ECO:0000313" key="3">
    <source>
        <dbReference type="EMBL" id="KPI41669.1"/>
    </source>
</evidence>